<dbReference type="PANTHER" id="PTHR23514:SF13">
    <property type="entry name" value="INNER MEMBRANE PROTEIN YBJJ"/>
    <property type="match status" value="1"/>
</dbReference>
<feature type="domain" description="Major facilitator superfamily (MFS) profile" evidence="7">
    <location>
        <begin position="14"/>
        <end position="428"/>
    </location>
</feature>
<evidence type="ECO:0000313" key="9">
    <source>
        <dbReference type="Proteomes" id="UP000588112"/>
    </source>
</evidence>
<evidence type="ECO:0000259" key="7">
    <source>
        <dbReference type="PROSITE" id="PS50850"/>
    </source>
</evidence>
<feature type="transmembrane region" description="Helical" evidence="6">
    <location>
        <begin position="317"/>
        <end position="335"/>
    </location>
</feature>
<feature type="region of interest" description="Disordered" evidence="5">
    <location>
        <begin position="199"/>
        <end position="238"/>
    </location>
</feature>
<feature type="transmembrane region" description="Helical" evidence="6">
    <location>
        <begin position="50"/>
        <end position="68"/>
    </location>
</feature>
<reference evidence="8 9" key="1">
    <citation type="submission" date="2020-08" db="EMBL/GenBank/DDBJ databases">
        <title>Sequencing the genomes of 1000 actinobacteria strains.</title>
        <authorList>
            <person name="Klenk H.-P."/>
        </authorList>
    </citation>
    <scope>NUCLEOTIDE SEQUENCE [LARGE SCALE GENOMIC DNA]</scope>
    <source>
        <strain evidence="8 9">DSM 45790</strain>
    </source>
</reference>
<evidence type="ECO:0000256" key="1">
    <source>
        <dbReference type="ARBA" id="ARBA00004651"/>
    </source>
</evidence>
<dbReference type="Pfam" id="PF07690">
    <property type="entry name" value="MFS_1"/>
    <property type="match status" value="1"/>
</dbReference>
<sequence length="473" mass="46401">MSAPPGPGGALRRARWAVYVTFAIPGIAIGVWTARIPAIKESLALSDGRLSLALLAIAAGALAGMQVIGRLADRRGAVRVMVPLAFAQAAVLLPPAFMPGLASLAAALALFGLVHGMLDIAMNAVAVEVERAGGRPLMSSFHAAFSVGGFAGAGIGALFAHAQAPPWVTFAATAALLAALSAAATWAILPAMPAVRARPAPPSRGSAPAAAPGTTAETAPGTAPDTAPVTASGTASGAGRAARRGDAVRGVLFLGVLVFCCGIGEGAAADWGSVYLREDLAASAGIAALAYAAFSIMMTAGRLAGDRLAHRFGPARLVRACGLLAGTGLAAALLLGHPAAAIAGFACFGAGLSCIVPQVFSAAGNRDPARAGRALARVAGLGYLGLLTGPVLIGGAAEWLGLPRALAIPAALAVLVALAARAVRPPREAQMSSPGSGGDVGRPVPVPPSPGDGVGDGFNVSLGDGTGGGVGRK</sequence>
<dbReference type="PROSITE" id="PS50850">
    <property type="entry name" value="MFS"/>
    <property type="match status" value="1"/>
</dbReference>
<keyword evidence="9" id="KW-1185">Reference proteome</keyword>
<keyword evidence="4 6" id="KW-0472">Membrane</keyword>
<evidence type="ECO:0000256" key="5">
    <source>
        <dbReference type="SAM" id="MobiDB-lite"/>
    </source>
</evidence>
<dbReference type="GO" id="GO:0022857">
    <property type="term" value="F:transmembrane transporter activity"/>
    <property type="evidence" value="ECO:0007669"/>
    <property type="project" value="InterPro"/>
</dbReference>
<evidence type="ECO:0000256" key="6">
    <source>
        <dbReference type="SAM" id="Phobius"/>
    </source>
</evidence>
<dbReference type="AlphaFoldDB" id="A0A7W9DU19"/>
<evidence type="ECO:0000256" key="2">
    <source>
        <dbReference type="ARBA" id="ARBA00022692"/>
    </source>
</evidence>
<comment type="caution">
    <text evidence="8">The sequence shown here is derived from an EMBL/GenBank/DDBJ whole genome shotgun (WGS) entry which is preliminary data.</text>
</comment>
<evidence type="ECO:0000313" key="8">
    <source>
        <dbReference type="EMBL" id="MBB5631208.1"/>
    </source>
</evidence>
<evidence type="ECO:0000256" key="4">
    <source>
        <dbReference type="ARBA" id="ARBA00023136"/>
    </source>
</evidence>
<organism evidence="8 9">
    <name type="scientific">Sphaerisporangium krabiense</name>
    <dbReference type="NCBI Taxonomy" id="763782"/>
    <lineage>
        <taxon>Bacteria</taxon>
        <taxon>Bacillati</taxon>
        <taxon>Actinomycetota</taxon>
        <taxon>Actinomycetes</taxon>
        <taxon>Streptosporangiales</taxon>
        <taxon>Streptosporangiaceae</taxon>
        <taxon>Sphaerisporangium</taxon>
    </lineage>
</organism>
<dbReference type="CDD" id="cd17393">
    <property type="entry name" value="MFS_MosC_like"/>
    <property type="match status" value="1"/>
</dbReference>
<dbReference type="InterPro" id="IPR020846">
    <property type="entry name" value="MFS_dom"/>
</dbReference>
<keyword evidence="2 6" id="KW-0812">Transmembrane</keyword>
<comment type="subcellular location">
    <subcellularLocation>
        <location evidence="1">Cell membrane</location>
        <topology evidence="1">Multi-pass membrane protein</topology>
    </subcellularLocation>
</comment>
<dbReference type="Gene3D" id="1.20.1250.20">
    <property type="entry name" value="MFS general substrate transporter like domains"/>
    <property type="match status" value="2"/>
</dbReference>
<evidence type="ECO:0000256" key="3">
    <source>
        <dbReference type="ARBA" id="ARBA00022989"/>
    </source>
</evidence>
<name>A0A7W9DU19_9ACTN</name>
<feature type="transmembrane region" description="Helical" evidence="6">
    <location>
        <begin position="374"/>
        <end position="393"/>
    </location>
</feature>
<feature type="transmembrane region" description="Helical" evidence="6">
    <location>
        <begin position="167"/>
        <end position="189"/>
    </location>
</feature>
<feature type="transmembrane region" description="Helical" evidence="6">
    <location>
        <begin position="16"/>
        <end position="38"/>
    </location>
</feature>
<keyword evidence="3 6" id="KW-1133">Transmembrane helix</keyword>
<proteinExistence type="predicted"/>
<feature type="transmembrane region" description="Helical" evidence="6">
    <location>
        <begin position="141"/>
        <end position="161"/>
    </location>
</feature>
<protein>
    <submittedName>
        <fullName evidence="8">MFS family permease</fullName>
    </submittedName>
</protein>
<feature type="transmembrane region" description="Helical" evidence="6">
    <location>
        <begin position="281"/>
        <end position="305"/>
    </location>
</feature>
<dbReference type="GO" id="GO:0005886">
    <property type="term" value="C:plasma membrane"/>
    <property type="evidence" value="ECO:0007669"/>
    <property type="project" value="UniProtKB-SubCell"/>
</dbReference>
<dbReference type="EMBL" id="JACHBR010000002">
    <property type="protein sequence ID" value="MBB5631208.1"/>
    <property type="molecule type" value="Genomic_DNA"/>
</dbReference>
<feature type="compositionally biased region" description="Gly residues" evidence="5">
    <location>
        <begin position="464"/>
        <end position="473"/>
    </location>
</feature>
<dbReference type="RefSeq" id="WP_239139105.1">
    <property type="nucleotide sequence ID" value="NZ_BOOS01000009.1"/>
</dbReference>
<accession>A0A7W9DU19</accession>
<dbReference type="InterPro" id="IPR051788">
    <property type="entry name" value="MFS_Transporter"/>
</dbReference>
<dbReference type="PANTHER" id="PTHR23514">
    <property type="entry name" value="BYPASS OF STOP CODON PROTEIN 6"/>
    <property type="match status" value="1"/>
</dbReference>
<dbReference type="SUPFAM" id="SSF103473">
    <property type="entry name" value="MFS general substrate transporter"/>
    <property type="match status" value="1"/>
</dbReference>
<feature type="transmembrane region" description="Helical" evidence="6">
    <location>
        <begin position="405"/>
        <end position="423"/>
    </location>
</feature>
<gene>
    <name evidence="8" type="ORF">BJ981_006972</name>
</gene>
<feature type="transmembrane region" description="Helical" evidence="6">
    <location>
        <begin position="250"/>
        <end position="269"/>
    </location>
</feature>
<dbReference type="InterPro" id="IPR011701">
    <property type="entry name" value="MFS"/>
</dbReference>
<dbReference type="InterPro" id="IPR036259">
    <property type="entry name" value="MFS_trans_sf"/>
</dbReference>
<feature type="transmembrane region" description="Helical" evidence="6">
    <location>
        <begin position="341"/>
        <end position="362"/>
    </location>
</feature>
<dbReference type="Proteomes" id="UP000588112">
    <property type="component" value="Unassembled WGS sequence"/>
</dbReference>
<feature type="region of interest" description="Disordered" evidence="5">
    <location>
        <begin position="427"/>
        <end position="473"/>
    </location>
</feature>